<reference evidence="2 3" key="1">
    <citation type="submission" date="2020-02" db="EMBL/GenBank/DDBJ databases">
        <title>Genomic and physiological characterization of two novel Nitrospinaceae genera.</title>
        <authorList>
            <person name="Mueller A.J."/>
            <person name="Jung M.-Y."/>
            <person name="Strachan C.R."/>
            <person name="Herbold C.W."/>
            <person name="Kirkegaard R.H."/>
            <person name="Daims H."/>
        </authorList>
    </citation>
    <scope>NUCLEOTIDE SEQUENCE [LARGE SCALE GENOMIC DNA]</scope>
    <source>
        <strain evidence="2">EB</strain>
    </source>
</reference>
<name>A0A7T0BTB2_9BACT</name>
<dbReference type="SUPFAM" id="SSF56112">
    <property type="entry name" value="Protein kinase-like (PK-like)"/>
    <property type="match status" value="1"/>
</dbReference>
<dbReference type="GO" id="GO:0005737">
    <property type="term" value="C:cytoplasm"/>
    <property type="evidence" value="ECO:0007669"/>
    <property type="project" value="TreeGrafter"/>
</dbReference>
<evidence type="ECO:0000313" key="3">
    <source>
        <dbReference type="Proteomes" id="UP000594688"/>
    </source>
</evidence>
<dbReference type="GO" id="GO:0005524">
    <property type="term" value="F:ATP binding"/>
    <property type="evidence" value="ECO:0007669"/>
    <property type="project" value="InterPro"/>
</dbReference>
<dbReference type="PROSITE" id="PS50011">
    <property type="entry name" value="PROTEIN_KINASE_DOM"/>
    <property type="match status" value="1"/>
</dbReference>
<dbReference type="Gene3D" id="1.10.510.10">
    <property type="entry name" value="Transferase(Phosphotransferase) domain 1"/>
    <property type="match status" value="1"/>
</dbReference>
<proteinExistence type="predicted"/>
<dbReference type="AlphaFoldDB" id="A0A7T0BTB2"/>
<keyword evidence="2" id="KW-0418">Kinase</keyword>
<evidence type="ECO:0000259" key="1">
    <source>
        <dbReference type="PROSITE" id="PS50011"/>
    </source>
</evidence>
<dbReference type="EMBL" id="CP048685">
    <property type="protein sequence ID" value="QPJ60580.1"/>
    <property type="molecule type" value="Genomic_DNA"/>
</dbReference>
<gene>
    <name evidence="2" type="ORF">G3M70_01225</name>
</gene>
<evidence type="ECO:0000313" key="2">
    <source>
        <dbReference type="EMBL" id="QPJ60580.1"/>
    </source>
</evidence>
<dbReference type="Proteomes" id="UP000594688">
    <property type="component" value="Chromosome"/>
</dbReference>
<dbReference type="Pfam" id="PF00069">
    <property type="entry name" value="Pkinase"/>
    <property type="match status" value="1"/>
</dbReference>
<sequence length="242" mass="28123">MTQHNITSFDLPEGKSIAGKYRVVSMLGSGYEGEVYKVKEIHTGIERAAKLFFPQRNFKGKTSQRYAQKLHKLNQCSLLIQYHTQEEIILKKTKVIALISEYIEGVLLSDFLKNSRNKKLDPFKALHLLYSLTKGIEEIHLRNEYHGDLHTDNIIVNKFGLHFELKLLDLYHHGNSRSEFLKDDLLGLIKIFHEILGGKAAYRDHPQEIKNICSGLKRNLILKKFKTTSKLREHLEIMEWPL</sequence>
<organism evidence="2 3">
    <name type="scientific">Candidatus Nitronauta litoralis</name>
    <dbReference type="NCBI Taxonomy" id="2705533"/>
    <lineage>
        <taxon>Bacteria</taxon>
        <taxon>Pseudomonadati</taxon>
        <taxon>Nitrospinota/Tectimicrobiota group</taxon>
        <taxon>Nitrospinota</taxon>
        <taxon>Nitrospinia</taxon>
        <taxon>Nitrospinales</taxon>
        <taxon>Nitrospinaceae</taxon>
        <taxon>Candidatus Nitronauta</taxon>
    </lineage>
</organism>
<dbReference type="SMART" id="SM00220">
    <property type="entry name" value="S_TKc"/>
    <property type="match status" value="1"/>
</dbReference>
<dbReference type="KEGG" id="nli:G3M70_01225"/>
<accession>A0A7T0BTB2</accession>
<dbReference type="PANTHER" id="PTHR44167">
    <property type="entry name" value="OVARIAN-SPECIFIC SERINE/THREONINE-PROTEIN KINASE LOK-RELATED"/>
    <property type="match status" value="1"/>
</dbReference>
<dbReference type="PANTHER" id="PTHR44167:SF18">
    <property type="entry name" value="PROTEIN KINASE DOMAIN-CONTAINING PROTEIN"/>
    <property type="match status" value="1"/>
</dbReference>
<dbReference type="GO" id="GO:0004674">
    <property type="term" value="F:protein serine/threonine kinase activity"/>
    <property type="evidence" value="ECO:0007669"/>
    <property type="project" value="TreeGrafter"/>
</dbReference>
<protein>
    <submittedName>
        <fullName evidence="2">Protein kinase</fullName>
    </submittedName>
</protein>
<feature type="domain" description="Protein kinase" evidence="1">
    <location>
        <begin position="21"/>
        <end position="242"/>
    </location>
</feature>
<dbReference type="InterPro" id="IPR000719">
    <property type="entry name" value="Prot_kinase_dom"/>
</dbReference>
<keyword evidence="2" id="KW-0808">Transferase</keyword>
<dbReference type="InterPro" id="IPR011009">
    <property type="entry name" value="Kinase-like_dom_sf"/>
</dbReference>